<dbReference type="SUPFAM" id="SSF52266">
    <property type="entry name" value="SGNH hydrolase"/>
    <property type="match status" value="1"/>
</dbReference>
<evidence type="ECO:0000256" key="3">
    <source>
        <dbReference type="SAM" id="SignalP"/>
    </source>
</evidence>
<reference evidence="4 5" key="1">
    <citation type="submission" date="2015-09" db="EMBL/GenBank/DDBJ databases">
        <title>Host preference determinants of Valsa canker pathogens revealed by comparative genomics.</title>
        <authorList>
            <person name="Yin Z."/>
            <person name="Huang L."/>
        </authorList>
    </citation>
    <scope>NUCLEOTIDE SEQUENCE [LARGE SCALE GENOMIC DNA]</scope>
    <source>
        <strain evidence="4 5">YSFL</strain>
    </source>
</reference>
<evidence type="ECO:0000256" key="1">
    <source>
        <dbReference type="SAM" id="MobiDB-lite"/>
    </source>
</evidence>
<dbReference type="Gene3D" id="3.40.50.1110">
    <property type="entry name" value="SGNH hydrolase"/>
    <property type="match status" value="1"/>
</dbReference>
<dbReference type="PANTHER" id="PTHR30383">
    <property type="entry name" value="THIOESTERASE 1/PROTEASE 1/LYSOPHOSPHOLIPASE L1"/>
    <property type="match status" value="1"/>
</dbReference>
<proteinExistence type="predicted"/>
<feature type="transmembrane region" description="Helical" evidence="2">
    <location>
        <begin position="370"/>
        <end position="390"/>
    </location>
</feature>
<feature type="signal peptide" evidence="3">
    <location>
        <begin position="1"/>
        <end position="20"/>
    </location>
</feature>
<dbReference type="OrthoDB" id="2119228at2759"/>
<evidence type="ECO:0000256" key="2">
    <source>
        <dbReference type="SAM" id="Phobius"/>
    </source>
</evidence>
<organism evidence="4 5">
    <name type="scientific">Cytospora chrysosperma</name>
    <name type="common">Cytospora canker fungus</name>
    <name type="synonym">Sphaeria chrysosperma</name>
    <dbReference type="NCBI Taxonomy" id="252740"/>
    <lineage>
        <taxon>Eukaryota</taxon>
        <taxon>Fungi</taxon>
        <taxon>Dikarya</taxon>
        <taxon>Ascomycota</taxon>
        <taxon>Pezizomycotina</taxon>
        <taxon>Sordariomycetes</taxon>
        <taxon>Sordariomycetidae</taxon>
        <taxon>Diaporthales</taxon>
        <taxon>Cytosporaceae</taxon>
        <taxon>Cytospora</taxon>
    </lineage>
</organism>
<evidence type="ECO:0000313" key="5">
    <source>
        <dbReference type="Proteomes" id="UP000284375"/>
    </source>
</evidence>
<name>A0A423WB05_CYTCH</name>
<dbReference type="InterPro" id="IPR036514">
    <property type="entry name" value="SGNH_hydro_sf"/>
</dbReference>
<keyword evidence="3" id="KW-0732">Signal</keyword>
<dbReference type="STRING" id="252740.A0A423WB05"/>
<protein>
    <recommendedName>
        <fullName evidence="6">SGNH hydrolase-type esterase domain-containing protein</fullName>
    </recommendedName>
</protein>
<keyword evidence="2" id="KW-0472">Membrane</keyword>
<feature type="compositionally biased region" description="Low complexity" evidence="1">
    <location>
        <begin position="100"/>
        <end position="112"/>
    </location>
</feature>
<feature type="compositionally biased region" description="Basic and acidic residues" evidence="1">
    <location>
        <begin position="113"/>
        <end position="133"/>
    </location>
</feature>
<dbReference type="PANTHER" id="PTHR30383:SF19">
    <property type="entry name" value="FIBRONECTIN TYPE-III DOMAIN-CONTAINING PROTEIN"/>
    <property type="match status" value="1"/>
</dbReference>
<feature type="compositionally biased region" description="Low complexity" evidence="1">
    <location>
        <begin position="44"/>
        <end position="55"/>
    </location>
</feature>
<gene>
    <name evidence="4" type="ORF">VSDG_03406</name>
</gene>
<comment type="caution">
    <text evidence="4">The sequence shown here is derived from an EMBL/GenBank/DDBJ whole genome shotgun (WGS) entry which is preliminary data.</text>
</comment>
<feature type="region of interest" description="Disordered" evidence="1">
    <location>
        <begin position="100"/>
        <end position="137"/>
    </location>
</feature>
<accession>A0A423WB05</accession>
<dbReference type="EMBL" id="LJZO01000008">
    <property type="protein sequence ID" value="ROW00547.1"/>
    <property type="molecule type" value="Genomic_DNA"/>
</dbReference>
<dbReference type="GO" id="GO:0004622">
    <property type="term" value="F:phosphatidylcholine lysophospholipase activity"/>
    <property type="evidence" value="ECO:0007669"/>
    <property type="project" value="TreeGrafter"/>
</dbReference>
<sequence>MHASSRLLAAIILIIQFSSALTIPDSVPDSLSNPDNVMPPAIPTSAATTSQASQQPKGDNAVVKVLVCGDSISQGVEGQFTWRYRLWEWFHTDLELHAQTQTQATSSSPSHSTTDKDKGDDENTHAPYRHPEMRFVGPYNGTLPTDSANTTAWGADPSNPQTWGAYHPAVHPSFSPGGGSAHFAVYGRPAWMDIDLIGTQVQAYQPDFVILHLGFNDIGWWDHGAADLVGTMQRLIFFSRIARADVAVLIADVSHRLGVSGREDIPLTTAEYNKVIVEKAREWSTERSPVEVVSVSEVYDCHVDSCPAGVDGLHPNSLGDYQIARAYSQVFHERFRFGSGALEVPALNTIPGMSSPSGPISNAMGVISSAPPLGIFAGVVMLGLVLAMVLRPELLRLRRLGKGRYHLLPSR</sequence>
<feature type="region of interest" description="Disordered" evidence="1">
    <location>
        <begin position="32"/>
        <end position="58"/>
    </location>
</feature>
<keyword evidence="2" id="KW-1133">Transmembrane helix</keyword>
<dbReference type="InterPro" id="IPR051532">
    <property type="entry name" value="Ester_Hydrolysis_Enzymes"/>
</dbReference>
<dbReference type="AlphaFoldDB" id="A0A423WB05"/>
<keyword evidence="5" id="KW-1185">Reference proteome</keyword>
<evidence type="ECO:0000313" key="4">
    <source>
        <dbReference type="EMBL" id="ROW00547.1"/>
    </source>
</evidence>
<keyword evidence="2" id="KW-0812">Transmembrane</keyword>
<evidence type="ECO:0008006" key="6">
    <source>
        <dbReference type="Google" id="ProtNLM"/>
    </source>
</evidence>
<feature type="chain" id="PRO_5019016349" description="SGNH hydrolase-type esterase domain-containing protein" evidence="3">
    <location>
        <begin position="21"/>
        <end position="411"/>
    </location>
</feature>
<dbReference type="Proteomes" id="UP000284375">
    <property type="component" value="Unassembled WGS sequence"/>
</dbReference>